<dbReference type="RefSeq" id="XP_022337267.1">
    <property type="nucleotide sequence ID" value="XM_022481559.1"/>
</dbReference>
<reference evidence="4" key="1">
    <citation type="submission" date="2025-08" db="UniProtKB">
        <authorList>
            <consortium name="RefSeq"/>
        </authorList>
    </citation>
    <scope>IDENTIFICATION</scope>
    <source>
        <tissue evidence="4">Whole sample</tissue>
    </source>
</reference>
<dbReference type="InterPro" id="IPR018379">
    <property type="entry name" value="BEN_domain"/>
</dbReference>
<gene>
    <name evidence="4" type="primary">LOC111133297</name>
</gene>
<dbReference type="OrthoDB" id="6075236at2759"/>
<proteinExistence type="predicted"/>
<dbReference type="Pfam" id="PF10523">
    <property type="entry name" value="BEN"/>
    <property type="match status" value="1"/>
</dbReference>
<dbReference type="Proteomes" id="UP000694844">
    <property type="component" value="Chromosome 5"/>
</dbReference>
<organism evidence="3 4">
    <name type="scientific">Crassostrea virginica</name>
    <name type="common">Eastern oyster</name>
    <dbReference type="NCBI Taxonomy" id="6565"/>
    <lineage>
        <taxon>Eukaryota</taxon>
        <taxon>Metazoa</taxon>
        <taxon>Spiralia</taxon>
        <taxon>Lophotrochozoa</taxon>
        <taxon>Mollusca</taxon>
        <taxon>Bivalvia</taxon>
        <taxon>Autobranchia</taxon>
        <taxon>Pteriomorphia</taxon>
        <taxon>Ostreida</taxon>
        <taxon>Ostreoidea</taxon>
        <taxon>Ostreidae</taxon>
        <taxon>Crassostrea</taxon>
    </lineage>
</organism>
<dbReference type="AlphaFoldDB" id="A0A8B8E9D8"/>
<feature type="region of interest" description="Disordered" evidence="1">
    <location>
        <begin position="424"/>
        <end position="450"/>
    </location>
</feature>
<dbReference type="GeneID" id="111133297"/>
<feature type="domain" description="BEN" evidence="2">
    <location>
        <begin position="460"/>
        <end position="565"/>
    </location>
</feature>
<accession>A0A8B8E9D8</accession>
<evidence type="ECO:0000313" key="3">
    <source>
        <dbReference type="Proteomes" id="UP000694844"/>
    </source>
</evidence>
<feature type="compositionally biased region" description="Basic residues" evidence="1">
    <location>
        <begin position="151"/>
        <end position="160"/>
    </location>
</feature>
<dbReference type="Gene3D" id="1.10.10.2590">
    <property type="entry name" value="BEN domain"/>
    <property type="match status" value="1"/>
</dbReference>
<sequence>MFACIFFSEDSSLSVVGRKNKSLKVINDEWEPRGKVEMLWPGRHAGQRTLYHGTIIKIGDEETLNIFATQAYSKILKKAKRPMEVPEELFSFDENEAISSENEKRSRQKTKRLQESEEQEDSLSPKKKNKKQELPIQQKNREIKHAEKGVKAKKPGNSKSKKPEAVPEQLKLLQMETNGSNGFPLIGQFESDEDPELSTPTSLQALPITTTMPPTAHSLAATQNPQTTATCQGPPPTTTDKTYMQPPSCCTNMSAEEEINYTMTETWGMCSSAMDAIRQSNPGTPPPLIQHSSPKSAVELPVPSTEVMAILEGLLRPDVQNYIREVINHTQQMCNSQSFTEIGKTNSSTRQTRHDFLSEYRPHNNNMNITTLPTNTDEQTADFNDSIDTGNFLHFRHSQTRATMNEMPPNNIPAASFLEESSIPPSEPFLNSQTPLPQLRRSPRKHNDKTNMQKTKLIEGQAVEVDPNGLRKATSAARKSQKPGYTLCYKLLAEVFSLQTLASSRGQGIGKVKEGDIRPTLDKEKISTIKNYVTVWCRKNECVIPTETVLNDAITERISYARKQLRPKKTTDKTDKCS</sequence>
<protein>
    <submittedName>
        <fullName evidence="4">Uncharacterized protein LOC111133297</fullName>
    </submittedName>
</protein>
<dbReference type="PROSITE" id="PS51457">
    <property type="entry name" value="BEN"/>
    <property type="match status" value="1"/>
</dbReference>
<feature type="region of interest" description="Disordered" evidence="1">
    <location>
        <begin position="96"/>
        <end position="166"/>
    </location>
</feature>
<dbReference type="GO" id="GO:0003677">
    <property type="term" value="F:DNA binding"/>
    <property type="evidence" value="ECO:0007669"/>
    <property type="project" value="InterPro"/>
</dbReference>
<feature type="compositionally biased region" description="Basic and acidic residues" evidence="1">
    <location>
        <begin position="139"/>
        <end position="150"/>
    </location>
</feature>
<name>A0A8B8E9D8_CRAVI</name>
<dbReference type="KEGG" id="cvn:111133297"/>
<evidence type="ECO:0000313" key="4">
    <source>
        <dbReference type="RefSeq" id="XP_022337267.1"/>
    </source>
</evidence>
<keyword evidence="3" id="KW-1185">Reference proteome</keyword>
<evidence type="ECO:0000256" key="1">
    <source>
        <dbReference type="SAM" id="MobiDB-lite"/>
    </source>
</evidence>
<evidence type="ECO:0000259" key="2">
    <source>
        <dbReference type="PROSITE" id="PS51457"/>
    </source>
</evidence>